<sequence length="265" mass="31495">MKNLLFFYKYSSLKAYSENFLSISILLLNSIYLALKVEEKDDQTQYEVSKQLQKKETFNNYKHLNQDGYLQKELDFISYLGYELDIPNIYRGLESLIGIMITKNKQIDGTIKVELQEKLLKLSHYVFYDYLVFKYDAGILALALFQYVIQENSHGKPLINKLKYPERTRIFVTNNIQTIEKAKSELKQIINNYQHNDQKINTQRSSKYREFEIEFKKREQFLQQQAHPKKNGFQIPSNKKKDMAHRKNSNPEINDIVKKKVKPNN</sequence>
<evidence type="ECO:0000313" key="3">
    <source>
        <dbReference type="Proteomes" id="UP000054937"/>
    </source>
</evidence>
<reference evidence="2 3" key="1">
    <citation type="journal article" date="2015" name="Sci. Rep.">
        <title>Genome of the facultative scuticociliatosis pathogen Pseudocohnilembus persalinus provides insight into its virulence through horizontal gene transfer.</title>
        <authorList>
            <person name="Xiong J."/>
            <person name="Wang G."/>
            <person name="Cheng J."/>
            <person name="Tian M."/>
            <person name="Pan X."/>
            <person name="Warren A."/>
            <person name="Jiang C."/>
            <person name="Yuan D."/>
            <person name="Miao W."/>
        </authorList>
    </citation>
    <scope>NUCLEOTIDE SEQUENCE [LARGE SCALE GENOMIC DNA]</scope>
    <source>
        <strain evidence="2">36N120E</strain>
    </source>
</reference>
<name>A0A0V0QT79_PSEPJ</name>
<dbReference type="AlphaFoldDB" id="A0A0V0QT79"/>
<evidence type="ECO:0008006" key="4">
    <source>
        <dbReference type="Google" id="ProtNLM"/>
    </source>
</evidence>
<evidence type="ECO:0000313" key="2">
    <source>
        <dbReference type="EMBL" id="KRX05112.1"/>
    </source>
</evidence>
<feature type="region of interest" description="Disordered" evidence="1">
    <location>
        <begin position="224"/>
        <end position="265"/>
    </location>
</feature>
<evidence type="ECO:0000256" key="1">
    <source>
        <dbReference type="SAM" id="MobiDB-lite"/>
    </source>
</evidence>
<proteinExistence type="predicted"/>
<keyword evidence="3" id="KW-1185">Reference proteome</keyword>
<accession>A0A0V0QT79</accession>
<gene>
    <name evidence="2" type="ORF">PPERSA_06746</name>
</gene>
<organism evidence="2 3">
    <name type="scientific">Pseudocohnilembus persalinus</name>
    <name type="common">Ciliate</name>
    <dbReference type="NCBI Taxonomy" id="266149"/>
    <lineage>
        <taxon>Eukaryota</taxon>
        <taxon>Sar</taxon>
        <taxon>Alveolata</taxon>
        <taxon>Ciliophora</taxon>
        <taxon>Intramacronucleata</taxon>
        <taxon>Oligohymenophorea</taxon>
        <taxon>Scuticociliatia</taxon>
        <taxon>Philasterida</taxon>
        <taxon>Pseudocohnilembidae</taxon>
        <taxon>Pseudocohnilembus</taxon>
    </lineage>
</organism>
<dbReference type="EMBL" id="LDAU01000110">
    <property type="protein sequence ID" value="KRX05112.1"/>
    <property type="molecule type" value="Genomic_DNA"/>
</dbReference>
<comment type="caution">
    <text evidence="2">The sequence shown here is derived from an EMBL/GenBank/DDBJ whole genome shotgun (WGS) entry which is preliminary data.</text>
</comment>
<dbReference type="InParanoid" id="A0A0V0QT79"/>
<dbReference type="Proteomes" id="UP000054937">
    <property type="component" value="Unassembled WGS sequence"/>
</dbReference>
<protein>
    <recommendedName>
        <fullName evidence="4">Cyclin-like protein</fullName>
    </recommendedName>
</protein>